<dbReference type="InterPro" id="IPR006674">
    <property type="entry name" value="HD_domain"/>
</dbReference>
<protein>
    <recommendedName>
        <fullName evidence="1">HD/PDEase domain-containing protein</fullName>
    </recommendedName>
</protein>
<dbReference type="EMBL" id="SJZI01000042">
    <property type="protein sequence ID" value="TCJ14542.1"/>
    <property type="molecule type" value="Genomic_DNA"/>
</dbReference>
<gene>
    <name evidence="2" type="ORF">EPD60_11195</name>
</gene>
<dbReference type="SMART" id="SM00471">
    <property type="entry name" value="HDc"/>
    <property type="match status" value="1"/>
</dbReference>
<accession>A0A4V2NVR8</accession>
<evidence type="ECO:0000313" key="3">
    <source>
        <dbReference type="Proteomes" id="UP000295334"/>
    </source>
</evidence>
<dbReference type="OrthoDB" id="5728337at2"/>
<dbReference type="RefSeq" id="WP_131449532.1">
    <property type="nucleotide sequence ID" value="NZ_SJZI01000042.1"/>
</dbReference>
<name>A0A4V2NVR8_9BACT</name>
<dbReference type="InterPro" id="IPR003607">
    <property type="entry name" value="HD/PDEase_dom"/>
</dbReference>
<proteinExistence type="predicted"/>
<reference evidence="2 3" key="1">
    <citation type="submission" date="2019-03" db="EMBL/GenBank/DDBJ databases">
        <authorList>
            <person name="Kim M.K.M."/>
        </authorList>
    </citation>
    <scope>NUCLEOTIDE SEQUENCE [LARGE SCALE GENOMIC DNA]</scope>
    <source>
        <strain evidence="2 3">17J68-12</strain>
    </source>
</reference>
<dbReference type="CDD" id="cd00077">
    <property type="entry name" value="HDc"/>
    <property type="match status" value="1"/>
</dbReference>
<comment type="caution">
    <text evidence="2">The sequence shown here is derived from an EMBL/GenBank/DDBJ whole genome shotgun (WGS) entry which is preliminary data.</text>
</comment>
<evidence type="ECO:0000313" key="2">
    <source>
        <dbReference type="EMBL" id="TCJ14542.1"/>
    </source>
</evidence>
<dbReference type="SUPFAM" id="SSF109604">
    <property type="entry name" value="HD-domain/PDEase-like"/>
    <property type="match status" value="1"/>
</dbReference>
<organism evidence="2 3">
    <name type="scientific">Flaviaesturariibacter flavus</name>
    <dbReference type="NCBI Taxonomy" id="2502780"/>
    <lineage>
        <taxon>Bacteria</taxon>
        <taxon>Pseudomonadati</taxon>
        <taxon>Bacteroidota</taxon>
        <taxon>Chitinophagia</taxon>
        <taxon>Chitinophagales</taxon>
        <taxon>Chitinophagaceae</taxon>
        <taxon>Flaviaestuariibacter</taxon>
    </lineage>
</organism>
<feature type="domain" description="HD/PDEase" evidence="1">
    <location>
        <begin position="26"/>
        <end position="141"/>
    </location>
</feature>
<evidence type="ECO:0000259" key="1">
    <source>
        <dbReference type="SMART" id="SM00471"/>
    </source>
</evidence>
<sequence>MINSDLVTFAAQYVRGLYASQFDPRLLYHNLAHTERMTGHAKEIAAYYALGKEEDATLIVACWFHDVGHLTGLPEGHEARSVTEFNNFCAQQHVDDFFAARVRDCIMATRRAHDPGSLPEAIICDADTFNLGTGEFEQTDAALKEEMQLRTGRIADWDDKALRLLQSHRYFTEYCQRMLAAGLQKNIELVQARMRISR</sequence>
<dbReference type="Gene3D" id="1.10.3210.10">
    <property type="entry name" value="Hypothetical protein af1432"/>
    <property type="match status" value="1"/>
</dbReference>
<dbReference type="Proteomes" id="UP000295334">
    <property type="component" value="Unassembled WGS sequence"/>
</dbReference>
<dbReference type="AlphaFoldDB" id="A0A4V2NVR8"/>
<dbReference type="Pfam" id="PF01966">
    <property type="entry name" value="HD"/>
    <property type="match status" value="1"/>
</dbReference>
<keyword evidence="3" id="KW-1185">Reference proteome</keyword>